<keyword evidence="10" id="KW-1185">Reference proteome</keyword>
<protein>
    <recommendedName>
        <fullName evidence="7">H/ACA ribonucleoprotein complex subunit</fullName>
    </recommendedName>
</protein>
<reference evidence="9 10" key="1">
    <citation type="submission" date="2019-07" db="EMBL/GenBank/DDBJ databases">
        <title>Annotation for the trematode Paragonimus westermani.</title>
        <authorList>
            <person name="Choi Y.-J."/>
        </authorList>
    </citation>
    <scope>NUCLEOTIDE SEQUENCE [LARGE SCALE GENOMIC DNA]</scope>
    <source>
        <strain evidence="9">180907_Pwestermani</strain>
    </source>
</reference>
<evidence type="ECO:0000256" key="5">
    <source>
        <dbReference type="ARBA" id="ARBA00022884"/>
    </source>
</evidence>
<evidence type="ECO:0000313" key="10">
    <source>
        <dbReference type="Proteomes" id="UP000699462"/>
    </source>
</evidence>
<comment type="subcellular location">
    <subcellularLocation>
        <location evidence="7">Nucleus</location>
        <location evidence="7">Nucleolus</location>
    </subcellularLocation>
</comment>
<sequence>MSFSSTPMTDVVPKPTVIDSSSDTDDSTDSEPIPTPQVVLEKKRPPLFTVVPDYVPKVPERLTSTALLTPLGTVTSVLDGCVVIKAQSSVPVLDAGSALFLDGGEPLGEVYETFGPVSTPLYVVVLPNSACLTHTAKAPSKVKLNRRHYRRAHSSDVTEIIIIDPDSEEPGQATEFPADVSSSANEHSLPSHEKIPDVQNSPSHSPPKNDTDLSVGLPPTEPLRSDIENQPAPTLIPSVNAVTQCILSATTQIWGSDASWVGDVEPPPDELEFSDDEKERIYKRSLKAKRHTPFSGENFQCE</sequence>
<dbReference type="SUPFAM" id="SSF50447">
    <property type="entry name" value="Translation proteins"/>
    <property type="match status" value="1"/>
</dbReference>
<comment type="similarity">
    <text evidence="7">Belongs to the GAR1 family.</text>
</comment>
<dbReference type="InterPro" id="IPR038664">
    <property type="entry name" value="Gar1/Naf1_Cbf5-bd_sf"/>
</dbReference>
<dbReference type="GO" id="GO:0006364">
    <property type="term" value="P:rRNA processing"/>
    <property type="evidence" value="ECO:0007669"/>
    <property type="project" value="UniProtKB-KW"/>
</dbReference>
<keyword evidence="6 7" id="KW-0539">Nucleus</keyword>
<comment type="similarity">
    <text evidence="1">Belongs to the NAF1 family.</text>
</comment>
<dbReference type="EMBL" id="JTDF01013200">
    <property type="protein sequence ID" value="KAF8563241.1"/>
    <property type="molecule type" value="Genomic_DNA"/>
</dbReference>
<dbReference type="Gene3D" id="2.40.10.230">
    <property type="entry name" value="Probable tRNA pseudouridine synthase domain"/>
    <property type="match status" value="1"/>
</dbReference>
<keyword evidence="4" id="KW-0597">Phosphoprotein</keyword>
<dbReference type="AlphaFoldDB" id="A0A8T0D970"/>
<dbReference type="PANTHER" id="PTHR31633:SF1">
    <property type="entry name" value="H_ACA RIBONUCLEOPROTEIN COMPLEX NON-CORE SUBUNIT NAF1"/>
    <property type="match status" value="1"/>
</dbReference>
<dbReference type="InterPro" id="IPR007504">
    <property type="entry name" value="H/ACA_rnp_Gar1/Naf1"/>
</dbReference>
<comment type="subunit">
    <text evidence="7">Component of the small nucleolar ribonucleoprotein particles containing H/ACA-type snoRNAs (H/ACA snoRNPs).</text>
</comment>
<evidence type="ECO:0000256" key="7">
    <source>
        <dbReference type="RuleBase" id="RU364004"/>
    </source>
</evidence>
<comment type="caution">
    <text evidence="9">The sequence shown here is derived from an EMBL/GenBank/DDBJ whole genome shotgun (WGS) entry which is preliminary data.</text>
</comment>
<dbReference type="Pfam" id="PF04410">
    <property type="entry name" value="Gar1"/>
    <property type="match status" value="1"/>
</dbReference>
<feature type="region of interest" description="Disordered" evidence="8">
    <location>
        <begin position="160"/>
        <end position="223"/>
    </location>
</feature>
<dbReference type="GO" id="GO:0005730">
    <property type="term" value="C:nucleolus"/>
    <property type="evidence" value="ECO:0007669"/>
    <property type="project" value="UniProtKB-SubCell"/>
</dbReference>
<evidence type="ECO:0000256" key="8">
    <source>
        <dbReference type="SAM" id="MobiDB-lite"/>
    </source>
</evidence>
<evidence type="ECO:0000313" key="9">
    <source>
        <dbReference type="EMBL" id="KAF8563241.1"/>
    </source>
</evidence>
<evidence type="ECO:0000256" key="2">
    <source>
        <dbReference type="ARBA" id="ARBA00022517"/>
    </source>
</evidence>
<evidence type="ECO:0000256" key="4">
    <source>
        <dbReference type="ARBA" id="ARBA00022553"/>
    </source>
</evidence>
<evidence type="ECO:0000256" key="6">
    <source>
        <dbReference type="ARBA" id="ARBA00023242"/>
    </source>
</evidence>
<dbReference type="GO" id="GO:0005732">
    <property type="term" value="C:sno(s)RNA-containing ribonucleoprotein complex"/>
    <property type="evidence" value="ECO:0007669"/>
    <property type="project" value="InterPro"/>
</dbReference>
<dbReference type="GO" id="GO:0003723">
    <property type="term" value="F:RNA binding"/>
    <property type="evidence" value="ECO:0007669"/>
    <property type="project" value="UniProtKB-KW"/>
</dbReference>
<dbReference type="InterPro" id="IPR009000">
    <property type="entry name" value="Transl_B-barrel_sf"/>
</dbReference>
<keyword evidence="5 7" id="KW-0694">RNA-binding</keyword>
<evidence type="ECO:0000256" key="1">
    <source>
        <dbReference type="ARBA" id="ARBA00009801"/>
    </source>
</evidence>
<gene>
    <name evidence="9" type="ORF">P879_11279</name>
</gene>
<dbReference type="PANTHER" id="PTHR31633">
    <property type="entry name" value="H/ACA RIBONUCLEOPROTEIN COMPLEX NON-CORE SUBUNIT NAF1"/>
    <property type="match status" value="1"/>
</dbReference>
<keyword evidence="2 7" id="KW-0690">Ribosome biogenesis</keyword>
<dbReference type="Proteomes" id="UP000699462">
    <property type="component" value="Unassembled WGS sequence"/>
</dbReference>
<feature type="region of interest" description="Disordered" evidence="8">
    <location>
        <begin position="1"/>
        <end position="38"/>
    </location>
</feature>
<name>A0A8T0D970_9TREM</name>
<keyword evidence="3 7" id="KW-0698">rRNA processing</keyword>
<comment type="function">
    <text evidence="7">Required for ribosome biogenesis. Part of a complex which catalyzes pseudouridylation of rRNA. This involves the isomerization of uridine such that the ribose is subsequently attached to C5, instead of the normal N1. Pseudouridine ("psi") residues may serve to stabilize the conformation of rRNAs.</text>
</comment>
<dbReference type="InterPro" id="IPR040309">
    <property type="entry name" value="Naf1"/>
</dbReference>
<keyword evidence="7" id="KW-0687">Ribonucleoprotein</keyword>
<feature type="compositionally biased region" description="Polar residues" evidence="8">
    <location>
        <begin position="198"/>
        <end position="208"/>
    </location>
</feature>
<accession>A0A8T0D970</accession>
<evidence type="ECO:0000256" key="3">
    <source>
        <dbReference type="ARBA" id="ARBA00022552"/>
    </source>
</evidence>
<organism evidence="9 10">
    <name type="scientific">Paragonimus westermani</name>
    <dbReference type="NCBI Taxonomy" id="34504"/>
    <lineage>
        <taxon>Eukaryota</taxon>
        <taxon>Metazoa</taxon>
        <taxon>Spiralia</taxon>
        <taxon>Lophotrochozoa</taxon>
        <taxon>Platyhelminthes</taxon>
        <taxon>Trematoda</taxon>
        <taxon>Digenea</taxon>
        <taxon>Plagiorchiida</taxon>
        <taxon>Troglotremata</taxon>
        <taxon>Troglotrematidae</taxon>
        <taxon>Paragonimus</taxon>
    </lineage>
</organism>
<dbReference type="GO" id="GO:0000493">
    <property type="term" value="P:box H/ACA snoRNP assembly"/>
    <property type="evidence" value="ECO:0007669"/>
    <property type="project" value="InterPro"/>
</dbReference>
<dbReference type="GO" id="GO:0001522">
    <property type="term" value="P:pseudouridine synthesis"/>
    <property type="evidence" value="ECO:0007669"/>
    <property type="project" value="InterPro"/>
</dbReference>
<proteinExistence type="inferred from homology"/>
<dbReference type="OrthoDB" id="21550at2759"/>